<sequence length="178" mass="19585">MHLRLWRTTFGLISAVLLTCGFTVGSATAQADRPTRGQVRQAQVTSYQLVLKSGGRCLESPLQSDPTDAVFQWPCHSGAHQQWYLQSAGDGYVLIRSLYDGNCLDVVGTSNGAPVIAWSGGCHGDTNQQWRLAYRGNGYYELVARHSAKCLDMPPGGNGTYAHQWQCHGGDNQQWQLR</sequence>
<dbReference type="Proteomes" id="UP001622690">
    <property type="component" value="Chromosome"/>
</dbReference>
<evidence type="ECO:0000256" key="1">
    <source>
        <dbReference type="SAM" id="SignalP"/>
    </source>
</evidence>
<proteinExistence type="predicted"/>
<name>A0ABZ1J4H2_9ACTN</name>
<dbReference type="InterPro" id="IPR000772">
    <property type="entry name" value="Ricin_B_lectin"/>
</dbReference>
<evidence type="ECO:0000313" key="3">
    <source>
        <dbReference type="EMBL" id="WTO87234.1"/>
    </source>
</evidence>
<keyword evidence="4" id="KW-1185">Reference proteome</keyword>
<dbReference type="RefSeq" id="WP_210979857.1">
    <property type="nucleotide sequence ID" value="NZ_CP108125.1"/>
</dbReference>
<organism evidence="3 4">
    <name type="scientific">Streptomyces nigra</name>
    <dbReference type="NCBI Taxonomy" id="1827580"/>
    <lineage>
        <taxon>Bacteria</taxon>
        <taxon>Bacillati</taxon>
        <taxon>Actinomycetota</taxon>
        <taxon>Actinomycetes</taxon>
        <taxon>Kitasatosporales</taxon>
        <taxon>Streptomycetaceae</taxon>
        <taxon>Streptomyces</taxon>
    </lineage>
</organism>
<dbReference type="PROSITE" id="PS50231">
    <property type="entry name" value="RICIN_B_LECTIN"/>
    <property type="match status" value="1"/>
</dbReference>
<feature type="chain" id="PRO_5046488584" evidence="1">
    <location>
        <begin position="30"/>
        <end position="178"/>
    </location>
</feature>
<dbReference type="EMBL" id="CP108125">
    <property type="protein sequence ID" value="WTO87234.1"/>
    <property type="molecule type" value="Genomic_DNA"/>
</dbReference>
<feature type="domain" description="Ricin B lectin" evidence="2">
    <location>
        <begin position="47"/>
        <end position="178"/>
    </location>
</feature>
<dbReference type="Gene3D" id="2.80.10.50">
    <property type="match status" value="1"/>
</dbReference>
<feature type="signal peptide" evidence="1">
    <location>
        <begin position="1"/>
        <end position="29"/>
    </location>
</feature>
<reference evidence="3 4" key="1">
    <citation type="submission" date="2022-10" db="EMBL/GenBank/DDBJ databases">
        <title>The complete genomes of actinobacterial strains from the NBC collection.</title>
        <authorList>
            <person name="Joergensen T.S."/>
            <person name="Alvarez Arevalo M."/>
            <person name="Sterndorff E.B."/>
            <person name="Faurdal D."/>
            <person name="Vuksanovic O."/>
            <person name="Mourched A.-S."/>
            <person name="Charusanti P."/>
            <person name="Shaw S."/>
            <person name="Blin K."/>
            <person name="Weber T."/>
        </authorList>
    </citation>
    <scope>NUCLEOTIDE SEQUENCE [LARGE SCALE GENOMIC DNA]</scope>
    <source>
        <strain evidence="3 4">NBC_00206</strain>
    </source>
</reference>
<dbReference type="SUPFAM" id="SSF50370">
    <property type="entry name" value="Ricin B-like lectins"/>
    <property type="match status" value="1"/>
</dbReference>
<keyword evidence="1" id="KW-0732">Signal</keyword>
<evidence type="ECO:0000313" key="4">
    <source>
        <dbReference type="Proteomes" id="UP001622690"/>
    </source>
</evidence>
<dbReference type="InterPro" id="IPR035992">
    <property type="entry name" value="Ricin_B-like_lectins"/>
</dbReference>
<protein>
    <submittedName>
        <fullName evidence="3">RICIN domain-containing protein</fullName>
    </submittedName>
</protein>
<evidence type="ECO:0000259" key="2">
    <source>
        <dbReference type="SMART" id="SM00458"/>
    </source>
</evidence>
<dbReference type="SMART" id="SM00458">
    <property type="entry name" value="RICIN"/>
    <property type="match status" value="1"/>
</dbReference>
<dbReference type="Pfam" id="PF00652">
    <property type="entry name" value="Ricin_B_lectin"/>
    <property type="match status" value="1"/>
</dbReference>
<accession>A0ABZ1J4H2</accession>
<gene>
    <name evidence="3" type="ORF">OHU27_34250</name>
</gene>